<organism evidence="1 2">
    <name type="scientific">Purpureocillium lilacinum</name>
    <name type="common">Paecilomyces lilacinus</name>
    <dbReference type="NCBI Taxonomy" id="33203"/>
    <lineage>
        <taxon>Eukaryota</taxon>
        <taxon>Fungi</taxon>
        <taxon>Dikarya</taxon>
        <taxon>Ascomycota</taxon>
        <taxon>Pezizomycotina</taxon>
        <taxon>Sordariomycetes</taxon>
        <taxon>Hypocreomycetidae</taxon>
        <taxon>Hypocreales</taxon>
        <taxon>Ophiocordycipitaceae</taxon>
        <taxon>Purpureocillium</taxon>
    </lineage>
</organism>
<dbReference type="EMBL" id="LSBH01000003">
    <property type="protein sequence ID" value="OAQ81890.1"/>
    <property type="molecule type" value="Genomic_DNA"/>
</dbReference>
<accession>A0A179GX78</accession>
<reference evidence="1 2" key="1">
    <citation type="submission" date="2016-01" db="EMBL/GenBank/DDBJ databases">
        <title>Biosynthesis of antibiotic leucinostatins and their inhibition on Phytophthora in bio-control Purpureocillium lilacinum.</title>
        <authorList>
            <person name="Wang G."/>
            <person name="Liu Z."/>
            <person name="Lin R."/>
            <person name="Li E."/>
            <person name="Mao Z."/>
            <person name="Ling J."/>
            <person name="Yin W."/>
            <person name="Xie B."/>
        </authorList>
    </citation>
    <scope>NUCLEOTIDE SEQUENCE [LARGE SCALE GENOMIC DNA]</scope>
    <source>
        <strain evidence="1">PLBJ-1</strain>
    </source>
</reference>
<gene>
    <name evidence="1" type="ORF">VFPBJ_04474</name>
</gene>
<protein>
    <submittedName>
        <fullName evidence="1">Uncharacterized protein</fullName>
    </submittedName>
</protein>
<name>A0A179GX78_PURLI</name>
<comment type="caution">
    <text evidence="1">The sequence shown here is derived from an EMBL/GenBank/DDBJ whole genome shotgun (WGS) entry which is preliminary data.</text>
</comment>
<dbReference type="AlphaFoldDB" id="A0A179GX78"/>
<evidence type="ECO:0000313" key="1">
    <source>
        <dbReference type="EMBL" id="OAQ81890.1"/>
    </source>
</evidence>
<evidence type="ECO:0000313" key="2">
    <source>
        <dbReference type="Proteomes" id="UP000078240"/>
    </source>
</evidence>
<dbReference type="Proteomes" id="UP000078240">
    <property type="component" value="Unassembled WGS sequence"/>
</dbReference>
<sequence length="79" mass="8592">MGLTGYIRASQAARHIPQIHAFDTWTVMDCVAGRARSQSAAFTPAGEGDKEHRGATYLRSARLTLTMISKPRDASLAMN</sequence>
<proteinExistence type="predicted"/>